<sequence>MSWTRAAIAGLLFAFLMCGWAWFDRNPGFDELAIRFSVYFLAFTVGFRFLYNMATGRKA</sequence>
<feature type="transmembrane region" description="Helical" evidence="1">
    <location>
        <begin position="33"/>
        <end position="51"/>
    </location>
</feature>
<dbReference type="RefSeq" id="WP_221423239.1">
    <property type="nucleotide sequence ID" value="NZ_CP081297.1"/>
</dbReference>
<protein>
    <submittedName>
        <fullName evidence="2">Uncharacterized protein</fullName>
    </submittedName>
</protein>
<organism evidence="2 3">
    <name type="scientific">Qipengyuania psychrotolerans</name>
    <dbReference type="NCBI Taxonomy" id="2867238"/>
    <lineage>
        <taxon>Bacteria</taxon>
        <taxon>Pseudomonadati</taxon>
        <taxon>Pseudomonadota</taxon>
        <taxon>Alphaproteobacteria</taxon>
        <taxon>Sphingomonadales</taxon>
        <taxon>Erythrobacteraceae</taxon>
        <taxon>Qipengyuania</taxon>
    </lineage>
</organism>
<dbReference type="EMBL" id="CP081297">
    <property type="protein sequence ID" value="QZD87702.1"/>
    <property type="molecule type" value="Genomic_DNA"/>
</dbReference>
<evidence type="ECO:0000313" key="2">
    <source>
        <dbReference type="EMBL" id="QZD87702.1"/>
    </source>
</evidence>
<keyword evidence="1" id="KW-0472">Membrane</keyword>
<keyword evidence="1" id="KW-0812">Transmembrane</keyword>
<accession>A0ABX8ZFD7</accession>
<name>A0ABX8ZFD7_9SPHN</name>
<reference evidence="2 3" key="1">
    <citation type="submission" date="2021-08" db="EMBL/GenBank/DDBJ databases">
        <title>Comparative Genomics Analysis of the Genus Qipengyuania Reveals Extensive Genetic Diversity and Metabolic Versatility, Including the Description of Fifteen Novel Species.</title>
        <authorList>
            <person name="Liu Y."/>
        </authorList>
    </citation>
    <scope>NUCLEOTIDE SEQUENCE [LARGE SCALE GENOMIC DNA]</scope>
    <source>
        <strain evidence="2 3">1XM2-8</strain>
    </source>
</reference>
<keyword evidence="1" id="KW-1133">Transmembrane helix</keyword>
<evidence type="ECO:0000313" key="3">
    <source>
        <dbReference type="Proteomes" id="UP000824280"/>
    </source>
</evidence>
<gene>
    <name evidence="2" type="ORF">K3166_03095</name>
</gene>
<proteinExistence type="predicted"/>
<keyword evidence="3" id="KW-1185">Reference proteome</keyword>
<evidence type="ECO:0000256" key="1">
    <source>
        <dbReference type="SAM" id="Phobius"/>
    </source>
</evidence>
<dbReference type="Proteomes" id="UP000824280">
    <property type="component" value="Chromosome"/>
</dbReference>